<evidence type="ECO:0000313" key="1">
    <source>
        <dbReference type="EMBL" id="SMO75446.1"/>
    </source>
</evidence>
<dbReference type="EMBL" id="FXTM01000026">
    <property type="protein sequence ID" value="SMO75446.1"/>
    <property type="molecule type" value="Genomic_DNA"/>
</dbReference>
<name>A0A521DUP3_9BACT</name>
<dbReference type="InterPro" id="IPR003374">
    <property type="entry name" value="ApbE-like_sf"/>
</dbReference>
<dbReference type="OrthoDB" id="9787842at2"/>
<dbReference type="RefSeq" id="WP_142936126.1">
    <property type="nucleotide sequence ID" value="NZ_FXTM01000026.1"/>
</dbReference>
<protein>
    <submittedName>
        <fullName evidence="1">Uncharacterized protein</fullName>
    </submittedName>
</protein>
<gene>
    <name evidence="1" type="ORF">SAMN06269117_12610</name>
</gene>
<dbReference type="Proteomes" id="UP000317315">
    <property type="component" value="Unassembled WGS sequence"/>
</dbReference>
<sequence>MLLPEKRFYRALQKPKGFVSFNLVSGESDVWIAVPEGSFCGELKKELLNYLILIREQIKSFIEKFPEFYRSLTPVKVPLLSPKIVREMAGASKIVGVGPMAGVAGAVSLFLGRRIESFGLEEYIVENGGDIYLSLKRKTVVSIFTREPKFLGKLGVELKPGKWGISSSSSKFGHSLSLGNVQIATVIGGNPIVTDCSATYLGNSRSIDEAKRKSEELLRFNTGCISLIEGKFVISGEVDLVKLD</sequence>
<dbReference type="SUPFAM" id="SSF143631">
    <property type="entry name" value="ApbE-like"/>
    <property type="match status" value="1"/>
</dbReference>
<organism evidence="1 2">
    <name type="scientific">Balnearium lithotrophicum</name>
    <dbReference type="NCBI Taxonomy" id="223788"/>
    <lineage>
        <taxon>Bacteria</taxon>
        <taxon>Pseudomonadati</taxon>
        <taxon>Aquificota</taxon>
        <taxon>Aquificia</taxon>
        <taxon>Desulfurobacteriales</taxon>
        <taxon>Desulfurobacteriaceae</taxon>
        <taxon>Balnearium</taxon>
    </lineage>
</organism>
<dbReference type="Gene3D" id="3.10.520.10">
    <property type="entry name" value="ApbE-like domains"/>
    <property type="match status" value="1"/>
</dbReference>
<proteinExistence type="predicted"/>
<accession>A0A521DUP3</accession>
<reference evidence="1 2" key="1">
    <citation type="submission" date="2017-05" db="EMBL/GenBank/DDBJ databases">
        <authorList>
            <person name="Varghese N."/>
            <person name="Submissions S."/>
        </authorList>
    </citation>
    <scope>NUCLEOTIDE SEQUENCE [LARGE SCALE GENOMIC DNA]</scope>
    <source>
        <strain evidence="1 2">DSM 16304</strain>
    </source>
</reference>
<evidence type="ECO:0000313" key="2">
    <source>
        <dbReference type="Proteomes" id="UP000317315"/>
    </source>
</evidence>
<keyword evidence="2" id="KW-1185">Reference proteome</keyword>
<dbReference type="AlphaFoldDB" id="A0A521DUP3"/>